<dbReference type="HOGENOM" id="CLU_1360894_0_0_1"/>
<feature type="region of interest" description="Disordered" evidence="1">
    <location>
        <begin position="13"/>
        <end position="39"/>
    </location>
</feature>
<protein>
    <submittedName>
        <fullName evidence="2">Uncharacterized protein</fullName>
    </submittedName>
</protein>
<evidence type="ECO:0000256" key="1">
    <source>
        <dbReference type="SAM" id="MobiDB-lite"/>
    </source>
</evidence>
<evidence type="ECO:0000313" key="3">
    <source>
        <dbReference type="Proteomes" id="UP000054166"/>
    </source>
</evidence>
<keyword evidence="3" id="KW-1185">Reference proteome</keyword>
<accession>A0A0C3F5Y8</accession>
<gene>
    <name evidence="2" type="ORF">PILCRDRAFT_681007</name>
</gene>
<name>A0A0C3F5Y8_PILCF</name>
<organism evidence="2 3">
    <name type="scientific">Piloderma croceum (strain F 1598)</name>
    <dbReference type="NCBI Taxonomy" id="765440"/>
    <lineage>
        <taxon>Eukaryota</taxon>
        <taxon>Fungi</taxon>
        <taxon>Dikarya</taxon>
        <taxon>Basidiomycota</taxon>
        <taxon>Agaricomycotina</taxon>
        <taxon>Agaricomycetes</taxon>
        <taxon>Agaricomycetidae</taxon>
        <taxon>Atheliales</taxon>
        <taxon>Atheliaceae</taxon>
        <taxon>Piloderma</taxon>
    </lineage>
</organism>
<dbReference type="InParanoid" id="A0A0C3F5Y8"/>
<reference evidence="2 3" key="1">
    <citation type="submission" date="2014-04" db="EMBL/GenBank/DDBJ databases">
        <authorList>
            <consortium name="DOE Joint Genome Institute"/>
            <person name="Kuo A."/>
            <person name="Tarkka M."/>
            <person name="Buscot F."/>
            <person name="Kohler A."/>
            <person name="Nagy L.G."/>
            <person name="Floudas D."/>
            <person name="Copeland A."/>
            <person name="Barry K.W."/>
            <person name="Cichocki N."/>
            <person name="Veneault-Fourrey C."/>
            <person name="LaButti K."/>
            <person name="Lindquist E.A."/>
            <person name="Lipzen A."/>
            <person name="Lundell T."/>
            <person name="Morin E."/>
            <person name="Murat C."/>
            <person name="Sun H."/>
            <person name="Tunlid A."/>
            <person name="Henrissat B."/>
            <person name="Grigoriev I.V."/>
            <person name="Hibbett D.S."/>
            <person name="Martin F."/>
            <person name="Nordberg H.P."/>
            <person name="Cantor M.N."/>
            <person name="Hua S.X."/>
        </authorList>
    </citation>
    <scope>NUCLEOTIDE SEQUENCE [LARGE SCALE GENOMIC DNA]</scope>
    <source>
        <strain evidence="2 3">F 1598</strain>
    </source>
</reference>
<feature type="compositionally biased region" description="Polar residues" evidence="1">
    <location>
        <begin position="30"/>
        <end position="39"/>
    </location>
</feature>
<dbReference type="AlphaFoldDB" id="A0A0C3F5Y8"/>
<dbReference type="Proteomes" id="UP000054166">
    <property type="component" value="Unassembled WGS sequence"/>
</dbReference>
<sequence length="201" mass="22401">MFCVKMQKLVSESNPALSSDGPLRTRTDAHSPSSLSSDANPVRRKVAACHLYYLVPSQSTSGPEVPDLILIASEEEQFAGGYSSFKLAALCPAQKSSDFRRIRRTTRLRPQLTGLRYPVVVIRSKSGAKNGSPELFVESFAYTNIYRWGIMKNGIHHSCCATCGPYRRFQIYLCFFDLGVMFSGNIRDRSKSNNNIGIYSP</sequence>
<evidence type="ECO:0000313" key="2">
    <source>
        <dbReference type="EMBL" id="KIM75306.1"/>
    </source>
</evidence>
<dbReference type="EMBL" id="KN833048">
    <property type="protein sequence ID" value="KIM75306.1"/>
    <property type="molecule type" value="Genomic_DNA"/>
</dbReference>
<reference evidence="3" key="2">
    <citation type="submission" date="2015-01" db="EMBL/GenBank/DDBJ databases">
        <title>Evolutionary Origins and Diversification of the Mycorrhizal Mutualists.</title>
        <authorList>
            <consortium name="DOE Joint Genome Institute"/>
            <consortium name="Mycorrhizal Genomics Consortium"/>
            <person name="Kohler A."/>
            <person name="Kuo A."/>
            <person name="Nagy L.G."/>
            <person name="Floudas D."/>
            <person name="Copeland A."/>
            <person name="Barry K.W."/>
            <person name="Cichocki N."/>
            <person name="Veneault-Fourrey C."/>
            <person name="LaButti K."/>
            <person name="Lindquist E.A."/>
            <person name="Lipzen A."/>
            <person name="Lundell T."/>
            <person name="Morin E."/>
            <person name="Murat C."/>
            <person name="Riley R."/>
            <person name="Ohm R."/>
            <person name="Sun H."/>
            <person name="Tunlid A."/>
            <person name="Henrissat B."/>
            <person name="Grigoriev I.V."/>
            <person name="Hibbett D.S."/>
            <person name="Martin F."/>
        </authorList>
    </citation>
    <scope>NUCLEOTIDE SEQUENCE [LARGE SCALE GENOMIC DNA]</scope>
    <source>
        <strain evidence="3">F 1598</strain>
    </source>
</reference>
<proteinExistence type="predicted"/>